<reference evidence="3" key="1">
    <citation type="journal article" date="2012" name="PLoS Genet.">
        <title>The genomes of the fungal plant pathogens Cladosporium fulvum and Dothistroma septosporum reveal adaptation to different hosts and lifestyles but also signatures of common ancestry.</title>
        <authorList>
            <person name="de Wit P.J.G.M."/>
            <person name="van der Burgt A."/>
            <person name="Oekmen B."/>
            <person name="Stergiopoulos I."/>
            <person name="Abd-Elsalam K.A."/>
            <person name="Aerts A.L."/>
            <person name="Bahkali A.H."/>
            <person name="Beenen H.G."/>
            <person name="Chettri P."/>
            <person name="Cox M.P."/>
            <person name="Datema E."/>
            <person name="de Vries R.P."/>
            <person name="Dhillon B."/>
            <person name="Ganley A.R."/>
            <person name="Griffiths S.A."/>
            <person name="Guo Y."/>
            <person name="Hamelin R.C."/>
            <person name="Henrissat B."/>
            <person name="Kabir M.S."/>
            <person name="Jashni M.K."/>
            <person name="Kema G."/>
            <person name="Klaubauf S."/>
            <person name="Lapidus A."/>
            <person name="Levasseur A."/>
            <person name="Lindquist E."/>
            <person name="Mehrabi R."/>
            <person name="Ohm R.A."/>
            <person name="Owen T.J."/>
            <person name="Salamov A."/>
            <person name="Schwelm A."/>
            <person name="Schijlen E."/>
            <person name="Sun H."/>
            <person name="van den Burg H.A."/>
            <person name="van Ham R.C.H.J."/>
            <person name="Zhang S."/>
            <person name="Goodwin S.B."/>
            <person name="Grigoriev I.V."/>
            <person name="Collemare J."/>
            <person name="Bradshaw R.E."/>
        </authorList>
    </citation>
    <scope>NUCLEOTIDE SEQUENCE [LARGE SCALE GENOMIC DNA]</scope>
    <source>
        <strain evidence="3">NZE10 / CBS 128990</strain>
    </source>
</reference>
<evidence type="ECO:0000313" key="3">
    <source>
        <dbReference type="Proteomes" id="UP000016933"/>
    </source>
</evidence>
<dbReference type="HOGENOM" id="CLU_2654480_0_0_1"/>
<feature type="region of interest" description="Disordered" evidence="1">
    <location>
        <begin position="48"/>
        <end position="76"/>
    </location>
</feature>
<dbReference type="EMBL" id="KB446537">
    <property type="protein sequence ID" value="EME46486.1"/>
    <property type="molecule type" value="Genomic_DNA"/>
</dbReference>
<gene>
    <name evidence="2" type="ORF">DOTSEDRAFT_70481</name>
</gene>
<name>N1PSQ6_DOTSN</name>
<accession>N1PSQ6</accession>
<evidence type="ECO:0000256" key="1">
    <source>
        <dbReference type="SAM" id="MobiDB-lite"/>
    </source>
</evidence>
<reference evidence="2 3" key="2">
    <citation type="journal article" date="2012" name="PLoS Pathog.">
        <title>Diverse lifestyles and strategies of plant pathogenesis encoded in the genomes of eighteen Dothideomycetes fungi.</title>
        <authorList>
            <person name="Ohm R.A."/>
            <person name="Feau N."/>
            <person name="Henrissat B."/>
            <person name="Schoch C.L."/>
            <person name="Horwitz B.A."/>
            <person name="Barry K.W."/>
            <person name="Condon B.J."/>
            <person name="Copeland A.C."/>
            <person name="Dhillon B."/>
            <person name="Glaser F."/>
            <person name="Hesse C.N."/>
            <person name="Kosti I."/>
            <person name="LaButti K."/>
            <person name="Lindquist E.A."/>
            <person name="Lucas S."/>
            <person name="Salamov A.A."/>
            <person name="Bradshaw R.E."/>
            <person name="Ciuffetti L."/>
            <person name="Hamelin R.C."/>
            <person name="Kema G.H.J."/>
            <person name="Lawrence C."/>
            <person name="Scott J.A."/>
            <person name="Spatafora J.W."/>
            <person name="Turgeon B.G."/>
            <person name="de Wit P.J.G.M."/>
            <person name="Zhong S."/>
            <person name="Goodwin S.B."/>
            <person name="Grigoriev I.V."/>
        </authorList>
    </citation>
    <scope>NUCLEOTIDE SEQUENCE [LARGE SCALE GENOMIC DNA]</scope>
    <source>
        <strain evidence="3">NZE10 / CBS 128990</strain>
    </source>
</reference>
<evidence type="ECO:0000313" key="2">
    <source>
        <dbReference type="EMBL" id="EME46486.1"/>
    </source>
</evidence>
<dbReference type="Proteomes" id="UP000016933">
    <property type="component" value="Unassembled WGS sequence"/>
</dbReference>
<keyword evidence="3" id="KW-1185">Reference proteome</keyword>
<protein>
    <submittedName>
        <fullName evidence="2">Uncharacterized protein</fullName>
    </submittedName>
</protein>
<proteinExistence type="predicted"/>
<sequence>MKRQVNKLPDVEVACSKDWRPRCGQQTTRSHLHDPSAAGFISRPACSTVIGSITPPGERPTKRTRHESGEDTDDTV</sequence>
<organism evidence="2 3">
    <name type="scientific">Dothistroma septosporum (strain NZE10 / CBS 128990)</name>
    <name type="common">Red band needle blight fungus</name>
    <name type="synonym">Mycosphaerella pini</name>
    <dbReference type="NCBI Taxonomy" id="675120"/>
    <lineage>
        <taxon>Eukaryota</taxon>
        <taxon>Fungi</taxon>
        <taxon>Dikarya</taxon>
        <taxon>Ascomycota</taxon>
        <taxon>Pezizomycotina</taxon>
        <taxon>Dothideomycetes</taxon>
        <taxon>Dothideomycetidae</taxon>
        <taxon>Mycosphaerellales</taxon>
        <taxon>Mycosphaerellaceae</taxon>
        <taxon>Dothistroma</taxon>
    </lineage>
</organism>
<dbReference type="AlphaFoldDB" id="N1PSQ6"/>